<evidence type="ECO:0000256" key="3">
    <source>
        <dbReference type="ARBA" id="ARBA00023163"/>
    </source>
</evidence>
<comment type="caution">
    <text evidence="7">The sequence shown here is derived from an EMBL/GenBank/DDBJ whole genome shotgun (WGS) entry which is preliminary data.</text>
</comment>
<dbReference type="AlphaFoldDB" id="A0AAN8V6V3"/>
<dbReference type="GO" id="GO:0003700">
    <property type="term" value="F:DNA-binding transcription factor activity"/>
    <property type="evidence" value="ECO:0007669"/>
    <property type="project" value="TreeGrafter"/>
</dbReference>
<evidence type="ECO:0000256" key="2">
    <source>
        <dbReference type="ARBA" id="ARBA00023015"/>
    </source>
</evidence>
<dbReference type="GO" id="GO:0005634">
    <property type="term" value="C:nucleus"/>
    <property type="evidence" value="ECO:0007669"/>
    <property type="project" value="UniProtKB-SubCell"/>
</dbReference>
<dbReference type="FunFam" id="4.10.280.10:FF:000002">
    <property type="entry name" value="Basic helix-loop-helix transcription factor"/>
    <property type="match status" value="1"/>
</dbReference>
<name>A0AAN8V6V3_9MAGN</name>
<reference evidence="7 8" key="1">
    <citation type="submission" date="2023-12" db="EMBL/GenBank/DDBJ databases">
        <title>A high-quality genome assembly for Dillenia turbinata (Dilleniales).</title>
        <authorList>
            <person name="Chanderbali A."/>
        </authorList>
    </citation>
    <scope>NUCLEOTIDE SEQUENCE [LARGE SCALE GENOMIC DNA]</scope>
    <source>
        <strain evidence="7">LSX21</strain>
        <tissue evidence="7">Leaf</tissue>
    </source>
</reference>
<dbReference type="PANTHER" id="PTHR12565:SF431">
    <property type="entry name" value="TRANSCRIPTION FACTOR BHLH137"/>
    <property type="match status" value="1"/>
</dbReference>
<dbReference type="GO" id="GO:0046983">
    <property type="term" value="F:protein dimerization activity"/>
    <property type="evidence" value="ECO:0007669"/>
    <property type="project" value="InterPro"/>
</dbReference>
<keyword evidence="3" id="KW-0804">Transcription</keyword>
<evidence type="ECO:0000313" key="8">
    <source>
        <dbReference type="Proteomes" id="UP001370490"/>
    </source>
</evidence>
<protein>
    <submittedName>
        <fullName evidence="7">Myc-type, basic helix-loop-helix (BHLH) domain</fullName>
    </submittedName>
</protein>
<gene>
    <name evidence="7" type="ORF">RJ641_008937</name>
</gene>
<evidence type="ECO:0000256" key="4">
    <source>
        <dbReference type="ARBA" id="ARBA00023242"/>
    </source>
</evidence>
<dbReference type="EMBL" id="JBAMMX010000016">
    <property type="protein sequence ID" value="KAK6924611.1"/>
    <property type="molecule type" value="Genomic_DNA"/>
</dbReference>
<accession>A0AAN8V6V3</accession>
<dbReference type="InterPro" id="IPR024097">
    <property type="entry name" value="bHLH_ZIP_TF"/>
</dbReference>
<dbReference type="SUPFAM" id="SSF47459">
    <property type="entry name" value="HLH, helix-loop-helix DNA-binding domain"/>
    <property type="match status" value="1"/>
</dbReference>
<evidence type="ECO:0000313" key="7">
    <source>
        <dbReference type="EMBL" id="KAK6924611.1"/>
    </source>
</evidence>
<dbReference type="PANTHER" id="PTHR12565">
    <property type="entry name" value="STEROL REGULATORY ELEMENT-BINDING PROTEIN"/>
    <property type="match status" value="1"/>
</dbReference>
<evidence type="ECO:0000256" key="5">
    <source>
        <dbReference type="SAM" id="MobiDB-lite"/>
    </source>
</evidence>
<evidence type="ECO:0000256" key="1">
    <source>
        <dbReference type="ARBA" id="ARBA00004123"/>
    </source>
</evidence>
<dbReference type="SMART" id="SM00353">
    <property type="entry name" value="HLH"/>
    <property type="match status" value="1"/>
</dbReference>
<keyword evidence="8" id="KW-1185">Reference proteome</keyword>
<organism evidence="7 8">
    <name type="scientific">Dillenia turbinata</name>
    <dbReference type="NCBI Taxonomy" id="194707"/>
    <lineage>
        <taxon>Eukaryota</taxon>
        <taxon>Viridiplantae</taxon>
        <taxon>Streptophyta</taxon>
        <taxon>Embryophyta</taxon>
        <taxon>Tracheophyta</taxon>
        <taxon>Spermatophyta</taxon>
        <taxon>Magnoliopsida</taxon>
        <taxon>eudicotyledons</taxon>
        <taxon>Gunneridae</taxon>
        <taxon>Pentapetalae</taxon>
        <taxon>Dilleniales</taxon>
        <taxon>Dilleniaceae</taxon>
        <taxon>Dillenia</taxon>
    </lineage>
</organism>
<feature type="region of interest" description="Disordered" evidence="5">
    <location>
        <begin position="74"/>
        <end position="198"/>
    </location>
</feature>
<dbReference type="Gene3D" id="4.10.280.10">
    <property type="entry name" value="Helix-loop-helix DNA-binding domain"/>
    <property type="match status" value="1"/>
</dbReference>
<keyword evidence="2" id="KW-0805">Transcription regulation</keyword>
<keyword evidence="4" id="KW-0539">Nucleus</keyword>
<dbReference type="CDD" id="cd18919">
    <property type="entry name" value="bHLH_AtBPE_like"/>
    <property type="match status" value="1"/>
</dbReference>
<evidence type="ECO:0000259" key="6">
    <source>
        <dbReference type="PROSITE" id="PS50888"/>
    </source>
</evidence>
<dbReference type="Pfam" id="PF00010">
    <property type="entry name" value="HLH"/>
    <property type="match status" value="1"/>
</dbReference>
<feature type="compositionally biased region" description="Basic and acidic residues" evidence="5">
    <location>
        <begin position="155"/>
        <end position="174"/>
    </location>
</feature>
<dbReference type="InterPro" id="IPR036638">
    <property type="entry name" value="HLH_DNA-bd_sf"/>
</dbReference>
<proteinExistence type="predicted"/>
<dbReference type="Proteomes" id="UP001370490">
    <property type="component" value="Unassembled WGS sequence"/>
</dbReference>
<comment type="subcellular location">
    <subcellularLocation>
        <location evidence="1">Nucleus</location>
    </subcellularLocation>
</comment>
<feature type="domain" description="BHLH" evidence="6">
    <location>
        <begin position="190"/>
        <end position="240"/>
    </location>
</feature>
<feature type="compositionally biased region" description="Basic and acidic residues" evidence="5">
    <location>
        <begin position="88"/>
        <end position="104"/>
    </location>
</feature>
<dbReference type="InterPro" id="IPR011598">
    <property type="entry name" value="bHLH_dom"/>
</dbReference>
<sequence length="402" mass="45480">MAAFSYQHPPFIFDSIFLPNSVLPIKAHNSLQEDGNIINTNTFIPQFYPSDNVQEIPVNNIVGTLTHETACPKVPLPHSDAEPSTVIEKQRTDTSSMDDHKLESGEQVTQKITTPIMEKKRKGREIRSSRNSAQSKETKEGKGKKQRKCNGALVKDNDEKNSKSEKKNEKKVAEDAPPTGYIHVRARRGQATDSHSLAERVRREKISERMKMLQGLVPGCDKITGKALMLDEIINYVQSLQNQVEFLSMKLASVNPMPYGFGMDFDEFMVRPDQSLNYLPPMQHCNPTQDNANLLWNVDEERHSLQGKSLIISSQNKESGLLLRLQGFYYILQWKITGAIEDKRRQVNSLPLSLTSSLVTVMHRAEQSRGILSLTDSVLFLYYCRLILPPMLPQCHSSVLTI</sequence>
<dbReference type="PROSITE" id="PS50888">
    <property type="entry name" value="BHLH"/>
    <property type="match status" value="1"/>
</dbReference>